<sequence>MPAEVFFRIFPSSTSLNYLIFGLSAIRGYSLSVIPGLDPRTHGNFQIAALNSCFDTKCGSFGSSPGITEREGFCALKSPTKQIGTIIAYMIDAGCTSRIHIIIRQLIFLSFHGRLFSECDLQLKELFTMTQWLKPHTRLACRLAQTACISALLVGALSGCNEDKTPTAGSTFDVPPVQTAVTADIPKDEPVKGTVTVVPGTEPDTQPQTGGGLAIPLATKVGRFTEIAPDTAGGATFSSTPAYVYDLGNLVSKSNGTDVISTKDDSIFIAPIRGWVRYPREAISLLAPKSRYPIIVFEHGMGASQSYMGYDYLAEELATHGYVVLSIDADTNNNMGDRTSQSRGQLILGTLDLLRQIDMNGQIDKDGKPGALDLLKGKLDFDRIGIMGHSRGGQGVSNAIKYNQTRVGVSVDDLKDVLMANPTAWAFIKYPDLAAAVTPASTQPAVEATPAKVVPASIDEEKFEVTYERYRGSLLGGMLTGDAEAVKALLIAGHFPLRELFPDLAATVIPATTQPAVEGKPAKAVPASIDDPKLKAAAEKYSLSYAAGRETALPYDFKAAFMLAPTNADSNLGLTNVPLANLLPSCDGDVTNLEGARSYDNNRYGPQTDSAPRYQIFVKGANHDFYNRKWGDDGEAANAAYCDDGRKDSVRLSRPNQERNGLFLINSFMRYHVGGEQKFAAYWNGTAQLPEAACEEDKKTCDERTVLTVQKGDYRRKLIQRFAQADSLKRNQLGGAVTYSGFDDNGLVRCNMPIGPANGSWVYERTKCFDVGGKSSDALKDFAYPLGWWSHSNPDGARGIGFLSIADHAELAWSKPNATIITDLAGLSTKGVDSLTFRIAVVWPMGQEVLVSMTDSTGKTATVTASDYSDALYNTLALKAVSGPKKDDPSKDIPMTDRTDDALWAKSVPQLLNMVAIPLAAFEGIDTTSLKELKLVFPKGSGKVAITDIELQNLGRDKPAQKLARQ</sequence>
<evidence type="ECO:0000313" key="2">
    <source>
        <dbReference type="Proteomes" id="UP001061991"/>
    </source>
</evidence>
<gene>
    <name evidence="1" type="ORF">N8E88_21260</name>
</gene>
<accession>A0ACD4D9R8</accession>
<protein>
    <submittedName>
        <fullName evidence="1">Uncharacterized protein</fullName>
    </submittedName>
</protein>
<dbReference type="Proteomes" id="UP001061991">
    <property type="component" value="Chromosome"/>
</dbReference>
<organism evidence="1 2">
    <name type="scientific">Phyllobacterium zundukense</name>
    <dbReference type="NCBI Taxonomy" id="1867719"/>
    <lineage>
        <taxon>Bacteria</taxon>
        <taxon>Pseudomonadati</taxon>
        <taxon>Pseudomonadota</taxon>
        <taxon>Alphaproteobacteria</taxon>
        <taxon>Hyphomicrobiales</taxon>
        <taxon>Phyllobacteriaceae</taxon>
        <taxon>Phyllobacterium</taxon>
    </lineage>
</organism>
<keyword evidence="2" id="KW-1185">Reference proteome</keyword>
<reference evidence="1" key="1">
    <citation type="submission" date="2022-09" db="EMBL/GenBank/DDBJ databases">
        <title>Interaction between co-microsymbionts with complementary sets of symbiotic genes in legume-rhizobium systems.</title>
        <authorList>
            <person name="Safronova V."/>
            <person name="Sazanova A."/>
            <person name="Afonin A."/>
            <person name="Chirak E."/>
        </authorList>
    </citation>
    <scope>NUCLEOTIDE SEQUENCE</scope>
    <source>
        <strain evidence="1">A18/3m</strain>
    </source>
</reference>
<proteinExistence type="predicted"/>
<dbReference type="EMBL" id="CP104973">
    <property type="protein sequence ID" value="UXN62499.1"/>
    <property type="molecule type" value="Genomic_DNA"/>
</dbReference>
<name>A0ACD4D9R8_9HYPH</name>
<evidence type="ECO:0000313" key="1">
    <source>
        <dbReference type="EMBL" id="UXN62499.1"/>
    </source>
</evidence>